<protein>
    <submittedName>
        <fullName evidence="5">Diguanylate cyclase/phosphodiesterase</fullName>
    </submittedName>
</protein>
<feature type="domain" description="PAC" evidence="2">
    <location>
        <begin position="213"/>
        <end position="264"/>
    </location>
</feature>
<dbReference type="PROSITE" id="PS50112">
    <property type="entry name" value="PAS"/>
    <property type="match status" value="2"/>
</dbReference>
<dbReference type="RefSeq" id="WP_052013055.1">
    <property type="nucleotide sequence ID" value="NZ_BAUV01000013.1"/>
</dbReference>
<dbReference type="InterPro" id="IPR052155">
    <property type="entry name" value="Biofilm_reg_signaling"/>
</dbReference>
<dbReference type="Gene3D" id="3.30.70.270">
    <property type="match status" value="1"/>
</dbReference>
<feature type="domain" description="PAC" evidence="2">
    <location>
        <begin position="87"/>
        <end position="139"/>
    </location>
</feature>
<dbReference type="NCBIfam" id="TIGR00229">
    <property type="entry name" value="sensory_box"/>
    <property type="match status" value="2"/>
</dbReference>
<gene>
    <name evidence="5" type="ORF">JCM9157_2125</name>
</gene>
<dbReference type="SUPFAM" id="SSF55073">
    <property type="entry name" value="Nucleotide cyclase"/>
    <property type="match status" value="1"/>
</dbReference>
<comment type="caution">
    <text evidence="5">The sequence shown here is derived from an EMBL/GenBank/DDBJ whole genome shotgun (WGS) entry which is preliminary data.</text>
</comment>
<dbReference type="PANTHER" id="PTHR44757">
    <property type="entry name" value="DIGUANYLATE CYCLASE DGCP"/>
    <property type="match status" value="1"/>
</dbReference>
<feature type="domain" description="EAL" evidence="3">
    <location>
        <begin position="438"/>
        <end position="692"/>
    </location>
</feature>
<evidence type="ECO:0000313" key="6">
    <source>
        <dbReference type="Proteomes" id="UP000018896"/>
    </source>
</evidence>
<dbReference type="Proteomes" id="UP000018896">
    <property type="component" value="Unassembled WGS sequence"/>
</dbReference>
<feature type="domain" description="PAS" evidence="1">
    <location>
        <begin position="15"/>
        <end position="84"/>
    </location>
</feature>
<sequence length="701" mass="79439">MSELNTNIEQYIERKNYPYKELLENFTEAIYVISLQGLFIDYNHGFSTLVGPGDRYLNTNFLDLVHPHDLELAKSGFVETLEGKVLKEERLRIFAEDGQEKTIITSKVPLLGKDGELLGILGIAKDITVEIKLHCQIQQQNNRFKSLLTNSSTVNSILSPSGEVLYRSPSVEKVLGYKPNELEGPIFNIIHPDDVVMVRERISHLLSHPDEPQDLDVRIRHKNGQWRMFHVISNNLVEDPDINGIVINYHDVTEIRQAQHKIHHMAYHDYLTGLPNRRLFEERLEEELLEAKRKNSQLAVLFLDIDRFKFINDTLGHNIGDQVLKKIKHILLNLVSAKDVVARMAGDEFLILAPAVANVGYAKTLAANILQKLEAPIIIDHYELYVTGSIGITIYPDSGQELSALMKNSDLAMYAAKNSKSNSYQVFTPAMEKTSFKQFTLQNELRKAIVNNEFELYYQPKVNSKTRQIVGAEALIRWNHPTKGILSPFEFIPLAEETGLIVPLGEWVLQTVCKQVKMWEHNGFPPIIVSLNFSALQMLQKGLVDTVASILREHQVKGTSIEIEITESLILNHDSDLVEKLEALKALGIHIAIDDFGTGYSSLSYLRKYKFNTIKLDRSFINDIHTSLDNQAIIQFVIQLSNQLKMKVVAEGVELEEQLALLQQMNCDEIQGYLFSKPTPVGEFEKLLGKRGDGSCASTKV</sequence>
<dbReference type="Gene3D" id="3.30.450.20">
    <property type="entry name" value="PAS domain"/>
    <property type="match status" value="2"/>
</dbReference>
<organism evidence="5 6">
    <name type="scientific">Halalkalibacter akibai (strain ATCC 43226 / DSM 21942 / CIP 109018 / JCM 9157 / 1139)</name>
    <name type="common">Bacillus akibai</name>
    <dbReference type="NCBI Taxonomy" id="1236973"/>
    <lineage>
        <taxon>Bacteria</taxon>
        <taxon>Bacillati</taxon>
        <taxon>Bacillota</taxon>
        <taxon>Bacilli</taxon>
        <taxon>Bacillales</taxon>
        <taxon>Bacillaceae</taxon>
        <taxon>Halalkalibacter</taxon>
    </lineage>
</organism>
<dbReference type="SMART" id="SM00091">
    <property type="entry name" value="PAS"/>
    <property type="match status" value="2"/>
</dbReference>
<dbReference type="PANTHER" id="PTHR44757:SF2">
    <property type="entry name" value="BIOFILM ARCHITECTURE MAINTENANCE PROTEIN MBAA"/>
    <property type="match status" value="1"/>
</dbReference>
<evidence type="ECO:0000313" key="5">
    <source>
        <dbReference type="EMBL" id="GAE35032.1"/>
    </source>
</evidence>
<dbReference type="FunFam" id="3.20.20.450:FF:000001">
    <property type="entry name" value="Cyclic di-GMP phosphodiesterase yahA"/>
    <property type="match status" value="1"/>
</dbReference>
<dbReference type="InterPro" id="IPR035965">
    <property type="entry name" value="PAS-like_dom_sf"/>
</dbReference>
<dbReference type="FunFam" id="3.30.70.270:FF:000001">
    <property type="entry name" value="Diguanylate cyclase domain protein"/>
    <property type="match status" value="1"/>
</dbReference>
<dbReference type="InterPro" id="IPR043128">
    <property type="entry name" value="Rev_trsase/Diguanyl_cyclase"/>
</dbReference>
<dbReference type="InterPro" id="IPR000160">
    <property type="entry name" value="GGDEF_dom"/>
</dbReference>
<dbReference type="CDD" id="cd00130">
    <property type="entry name" value="PAS"/>
    <property type="match status" value="2"/>
</dbReference>
<evidence type="ECO:0000259" key="4">
    <source>
        <dbReference type="PROSITE" id="PS50887"/>
    </source>
</evidence>
<dbReference type="SUPFAM" id="SSF55785">
    <property type="entry name" value="PYP-like sensor domain (PAS domain)"/>
    <property type="match status" value="2"/>
</dbReference>
<dbReference type="InterPro" id="IPR013655">
    <property type="entry name" value="PAS_fold_3"/>
</dbReference>
<dbReference type="Pfam" id="PF08447">
    <property type="entry name" value="PAS_3"/>
    <property type="match status" value="1"/>
</dbReference>
<dbReference type="InterPro" id="IPR001633">
    <property type="entry name" value="EAL_dom"/>
</dbReference>
<dbReference type="CDD" id="cd01948">
    <property type="entry name" value="EAL"/>
    <property type="match status" value="1"/>
</dbReference>
<dbReference type="PROSITE" id="PS50113">
    <property type="entry name" value="PAC"/>
    <property type="match status" value="2"/>
</dbReference>
<dbReference type="InterPro" id="IPR035919">
    <property type="entry name" value="EAL_sf"/>
</dbReference>
<dbReference type="NCBIfam" id="TIGR00254">
    <property type="entry name" value="GGDEF"/>
    <property type="match status" value="1"/>
</dbReference>
<dbReference type="Pfam" id="PF00990">
    <property type="entry name" value="GGDEF"/>
    <property type="match status" value="1"/>
</dbReference>
<dbReference type="SMART" id="SM00086">
    <property type="entry name" value="PAC"/>
    <property type="match status" value="2"/>
</dbReference>
<evidence type="ECO:0000259" key="3">
    <source>
        <dbReference type="PROSITE" id="PS50883"/>
    </source>
</evidence>
<keyword evidence="6" id="KW-1185">Reference proteome</keyword>
<accession>W4QT09</accession>
<evidence type="ECO:0000259" key="1">
    <source>
        <dbReference type="PROSITE" id="PS50112"/>
    </source>
</evidence>
<dbReference type="AlphaFoldDB" id="W4QT09"/>
<dbReference type="PROSITE" id="PS50887">
    <property type="entry name" value="GGDEF"/>
    <property type="match status" value="1"/>
</dbReference>
<dbReference type="STRING" id="1236973.JCM9157_2125"/>
<dbReference type="Pfam" id="PF00563">
    <property type="entry name" value="EAL"/>
    <property type="match status" value="1"/>
</dbReference>
<dbReference type="eggNOG" id="COG5001">
    <property type="taxonomic scope" value="Bacteria"/>
</dbReference>
<dbReference type="InterPro" id="IPR001610">
    <property type="entry name" value="PAC"/>
</dbReference>
<reference evidence="5 6" key="1">
    <citation type="journal article" date="2014" name="Genome Announc.">
        <title>Draft Genome Sequences of Three Alkaliphilic Bacillus Strains, Bacillus wakoensis JCM 9140T, Bacillus akibai JCM 9157T, and Bacillus hemicellulosilyticus JCM 9152T.</title>
        <authorList>
            <person name="Yuki M."/>
            <person name="Oshima K."/>
            <person name="Suda W."/>
            <person name="Oshida Y."/>
            <person name="Kitamura K."/>
            <person name="Iida T."/>
            <person name="Hattori M."/>
            <person name="Ohkuma M."/>
        </authorList>
    </citation>
    <scope>NUCLEOTIDE SEQUENCE [LARGE SCALE GENOMIC DNA]</scope>
    <source>
        <strain evidence="5 6">JCM 9157</strain>
    </source>
</reference>
<dbReference type="SMART" id="SM00052">
    <property type="entry name" value="EAL"/>
    <property type="match status" value="1"/>
</dbReference>
<feature type="domain" description="GGDEF" evidence="4">
    <location>
        <begin position="296"/>
        <end position="429"/>
    </location>
</feature>
<dbReference type="InterPro" id="IPR029787">
    <property type="entry name" value="Nucleotide_cyclase"/>
</dbReference>
<dbReference type="InterPro" id="IPR013656">
    <property type="entry name" value="PAS_4"/>
</dbReference>
<dbReference type="SUPFAM" id="SSF141868">
    <property type="entry name" value="EAL domain-like"/>
    <property type="match status" value="1"/>
</dbReference>
<dbReference type="CDD" id="cd01949">
    <property type="entry name" value="GGDEF"/>
    <property type="match status" value="1"/>
</dbReference>
<dbReference type="EMBL" id="BAUV01000013">
    <property type="protein sequence ID" value="GAE35032.1"/>
    <property type="molecule type" value="Genomic_DNA"/>
</dbReference>
<dbReference type="InterPro" id="IPR000700">
    <property type="entry name" value="PAS-assoc_C"/>
</dbReference>
<name>W4QT09_HALA3</name>
<dbReference type="PROSITE" id="PS50883">
    <property type="entry name" value="EAL"/>
    <property type="match status" value="1"/>
</dbReference>
<dbReference type="OrthoDB" id="9759607at2"/>
<proteinExistence type="predicted"/>
<dbReference type="InterPro" id="IPR000014">
    <property type="entry name" value="PAS"/>
</dbReference>
<evidence type="ECO:0000259" key="2">
    <source>
        <dbReference type="PROSITE" id="PS50113"/>
    </source>
</evidence>
<dbReference type="SMART" id="SM00267">
    <property type="entry name" value="GGDEF"/>
    <property type="match status" value="1"/>
</dbReference>
<dbReference type="Pfam" id="PF08448">
    <property type="entry name" value="PAS_4"/>
    <property type="match status" value="1"/>
</dbReference>
<feature type="domain" description="PAS" evidence="1">
    <location>
        <begin position="140"/>
        <end position="209"/>
    </location>
</feature>
<dbReference type="Gene3D" id="3.20.20.450">
    <property type="entry name" value="EAL domain"/>
    <property type="match status" value="1"/>
</dbReference>